<dbReference type="InterPro" id="IPR007504">
    <property type="entry name" value="H/ACA_rnp_Gar1/Naf1"/>
</dbReference>
<keyword evidence="3 8" id="KW-0698">rRNA processing</keyword>
<dbReference type="GO" id="GO:0031429">
    <property type="term" value="C:box H/ACA snoRNP complex"/>
    <property type="evidence" value="ECO:0007669"/>
    <property type="project" value="TreeGrafter"/>
</dbReference>
<evidence type="ECO:0000313" key="9">
    <source>
        <dbReference type="EMBL" id="JAS55823.1"/>
    </source>
</evidence>
<organism evidence="10">
    <name type="scientific">Cuerna arida</name>
    <dbReference type="NCBI Taxonomy" id="1464854"/>
    <lineage>
        <taxon>Eukaryota</taxon>
        <taxon>Metazoa</taxon>
        <taxon>Ecdysozoa</taxon>
        <taxon>Arthropoda</taxon>
        <taxon>Hexapoda</taxon>
        <taxon>Insecta</taxon>
        <taxon>Pterygota</taxon>
        <taxon>Neoptera</taxon>
        <taxon>Paraneoptera</taxon>
        <taxon>Hemiptera</taxon>
        <taxon>Auchenorrhyncha</taxon>
        <taxon>Membracoidea</taxon>
        <taxon>Cicadellidae</taxon>
        <taxon>Cicadellinae</taxon>
        <taxon>Proconiini</taxon>
        <taxon>Cuerna</taxon>
    </lineage>
</organism>
<keyword evidence="6 8" id="KW-0687">Ribonucleoprotein</keyword>
<comment type="subunit">
    <text evidence="8">Component of the small nucleolar ribonucleoprotein particles containing H/ACA-type snoRNAs (H/ACA snoRNPs).</text>
</comment>
<sequence length="196" mass="22601">PPKISTLDPPCYLGQISKMVSYSWERRSCYRGKPASRNFGNSGNNRRINSQEPPERVTLLGCYVYSCEDSLICKAGIEDVPYFNANVYLDNKMPVGKIDEIFGNPRDYYVSVTLNENSKVDFFKVNQKLYIDPAKVLPLKKFLPQLGTGRGGGRMNPGRGNKQRVWNKNGWSKYRQGRQTNVNVYKTNYRRRGYYK</sequence>
<dbReference type="PANTHER" id="PTHR23237:SF6">
    <property type="entry name" value="H_ACA RIBONUCLEOPROTEIN COMPLEX SUBUNIT 1"/>
    <property type="match status" value="1"/>
</dbReference>
<dbReference type="AlphaFoldDB" id="A0A1B6G923"/>
<gene>
    <name evidence="9" type="ORF">g.16708</name>
    <name evidence="10" type="ORF">g.16710</name>
</gene>
<feature type="non-terminal residue" evidence="10">
    <location>
        <position position="1"/>
    </location>
</feature>
<dbReference type="InterPro" id="IPR009000">
    <property type="entry name" value="Transl_B-barrel_sf"/>
</dbReference>
<comment type="subcellular location">
    <subcellularLocation>
        <location evidence="1 8">Nucleus</location>
        <location evidence="1 8">Nucleolus</location>
    </subcellularLocation>
</comment>
<comment type="similarity">
    <text evidence="7 8">Belongs to the GAR1 family.</text>
</comment>
<evidence type="ECO:0000256" key="3">
    <source>
        <dbReference type="ARBA" id="ARBA00022552"/>
    </source>
</evidence>
<accession>A0A1B6G923</accession>
<dbReference type="Gene3D" id="2.40.10.230">
    <property type="entry name" value="Probable tRNA pseudouridine synthase domain"/>
    <property type="match status" value="1"/>
</dbReference>
<dbReference type="Pfam" id="PF04410">
    <property type="entry name" value="Gar1"/>
    <property type="match status" value="1"/>
</dbReference>
<protein>
    <recommendedName>
        <fullName evidence="8">H/ACA ribonucleoprotein complex subunit</fullName>
    </recommendedName>
</protein>
<evidence type="ECO:0000256" key="5">
    <source>
        <dbReference type="ARBA" id="ARBA00023242"/>
    </source>
</evidence>
<evidence type="ECO:0000256" key="8">
    <source>
        <dbReference type="RuleBase" id="RU364004"/>
    </source>
</evidence>
<dbReference type="GO" id="GO:0034513">
    <property type="term" value="F:box H/ACA snoRNA binding"/>
    <property type="evidence" value="ECO:0007669"/>
    <property type="project" value="TreeGrafter"/>
</dbReference>
<comment type="function">
    <text evidence="8">Required for ribosome biogenesis. Part of a complex which catalyzes pseudouridylation of rRNA. This involves the isomerization of uridine such that the ribose is subsequently attached to C5, instead of the normal N1. Pseudouridine ("psi") residues may serve to stabilize the conformation of rRNAs.</text>
</comment>
<evidence type="ECO:0000313" key="10">
    <source>
        <dbReference type="EMBL" id="JAS58958.1"/>
    </source>
</evidence>
<name>A0A1B6G923_9HEMI</name>
<keyword evidence="5 8" id="KW-0539">Nucleus</keyword>
<dbReference type="InterPro" id="IPR038664">
    <property type="entry name" value="Gar1/Naf1_Cbf5-bd_sf"/>
</dbReference>
<dbReference type="EMBL" id="GECZ01013946">
    <property type="protein sequence ID" value="JAS55823.1"/>
    <property type="molecule type" value="Transcribed_RNA"/>
</dbReference>
<dbReference type="SUPFAM" id="SSF50447">
    <property type="entry name" value="Translation proteins"/>
    <property type="match status" value="1"/>
</dbReference>
<evidence type="ECO:0000256" key="1">
    <source>
        <dbReference type="ARBA" id="ARBA00004604"/>
    </source>
</evidence>
<evidence type="ECO:0000256" key="2">
    <source>
        <dbReference type="ARBA" id="ARBA00022517"/>
    </source>
</evidence>
<keyword evidence="4 8" id="KW-0694">RNA-binding</keyword>
<evidence type="ECO:0000256" key="6">
    <source>
        <dbReference type="ARBA" id="ARBA00023274"/>
    </source>
</evidence>
<evidence type="ECO:0000256" key="4">
    <source>
        <dbReference type="ARBA" id="ARBA00022884"/>
    </source>
</evidence>
<reference evidence="10" key="1">
    <citation type="submission" date="2015-11" db="EMBL/GenBank/DDBJ databases">
        <title>De novo transcriptome assembly of four potential Pierce s Disease insect vectors from Arizona vineyards.</title>
        <authorList>
            <person name="Tassone E.E."/>
        </authorList>
    </citation>
    <scope>NUCLEOTIDE SEQUENCE</scope>
</reference>
<dbReference type="GO" id="GO:0000454">
    <property type="term" value="P:snoRNA guided rRNA pseudouridine synthesis"/>
    <property type="evidence" value="ECO:0007669"/>
    <property type="project" value="TreeGrafter"/>
</dbReference>
<evidence type="ECO:0000256" key="7">
    <source>
        <dbReference type="ARBA" id="ARBA00038293"/>
    </source>
</evidence>
<dbReference type="FunFam" id="2.40.10.230:FF:000001">
    <property type="entry name" value="H/ACA ribonucleoprotein complex subunit"/>
    <property type="match status" value="1"/>
</dbReference>
<dbReference type="EMBL" id="GECZ01010811">
    <property type="protein sequence ID" value="JAS58958.1"/>
    <property type="molecule type" value="Transcribed_RNA"/>
</dbReference>
<proteinExistence type="inferred from homology"/>
<dbReference type="PANTHER" id="PTHR23237">
    <property type="entry name" value="NUCLEOLAR PROTEIN FAMILY A MEMBER 1 SNORNP PROTEIN GAR1"/>
    <property type="match status" value="1"/>
</dbReference>
<keyword evidence="2 8" id="KW-0690">Ribosome biogenesis</keyword>